<evidence type="ECO:0000259" key="4">
    <source>
        <dbReference type="Pfam" id="PF17286"/>
    </source>
</evidence>
<keyword evidence="1" id="KW-0489">Methyltransferase</keyword>
<dbReference type="Pfam" id="PF17286">
    <property type="entry name" value="PRMT5_C"/>
    <property type="match status" value="1"/>
</dbReference>
<evidence type="ECO:0000259" key="3">
    <source>
        <dbReference type="Pfam" id="PF17285"/>
    </source>
</evidence>
<proteinExistence type="inferred from homology"/>
<dbReference type="EnsemblMetazoa" id="AARA006539-RA">
    <property type="protein sequence ID" value="AARA006539-PA"/>
    <property type="gene ID" value="AARA006539"/>
</dbReference>
<dbReference type="InterPro" id="IPR025799">
    <property type="entry name" value="Arg_MeTrfase"/>
</dbReference>
<reference evidence="5" key="1">
    <citation type="submission" date="2022-08" db="UniProtKB">
        <authorList>
            <consortium name="EnsemblMetazoa"/>
        </authorList>
    </citation>
    <scope>IDENTIFICATION</scope>
    <source>
        <strain evidence="5">Dongola</strain>
    </source>
</reference>
<organism evidence="5 6">
    <name type="scientific">Anopheles arabiensis</name>
    <name type="common">Mosquito</name>
    <dbReference type="NCBI Taxonomy" id="7173"/>
    <lineage>
        <taxon>Eukaryota</taxon>
        <taxon>Metazoa</taxon>
        <taxon>Ecdysozoa</taxon>
        <taxon>Arthropoda</taxon>
        <taxon>Hexapoda</taxon>
        <taxon>Insecta</taxon>
        <taxon>Pterygota</taxon>
        <taxon>Neoptera</taxon>
        <taxon>Endopterygota</taxon>
        <taxon>Diptera</taxon>
        <taxon>Nematocera</taxon>
        <taxon>Culicoidea</taxon>
        <taxon>Culicidae</taxon>
        <taxon>Anophelinae</taxon>
        <taxon>Anopheles</taxon>
    </lineage>
</organism>
<dbReference type="KEGG" id="aara:120903942"/>
<dbReference type="InterPro" id="IPR007857">
    <property type="entry name" value="Arg_MeTrfase_PRMT5"/>
</dbReference>
<evidence type="ECO:0000313" key="6">
    <source>
        <dbReference type="Proteomes" id="UP000075840"/>
    </source>
</evidence>
<dbReference type="GO" id="GO:0005829">
    <property type="term" value="C:cytosol"/>
    <property type="evidence" value="ECO:0007669"/>
    <property type="project" value="TreeGrafter"/>
</dbReference>
<dbReference type="InterPro" id="IPR029063">
    <property type="entry name" value="SAM-dependent_MTases_sf"/>
</dbReference>
<dbReference type="GO" id="GO:0006355">
    <property type="term" value="P:regulation of DNA-templated transcription"/>
    <property type="evidence" value="ECO:0007669"/>
    <property type="project" value="TreeGrafter"/>
</dbReference>
<comment type="similarity">
    <text evidence="1">Belongs to the class I-like SAM-binding methyltransferase superfamily.</text>
</comment>
<dbReference type="FunFam" id="2.70.160.11:FF:000003">
    <property type="entry name" value="Protein arginine N-methyltransferase 5"/>
    <property type="match status" value="1"/>
</dbReference>
<dbReference type="RefSeq" id="XP_040169555.1">
    <property type="nucleotide sequence ID" value="XM_040313621.1"/>
</dbReference>
<dbReference type="Proteomes" id="UP000075840">
    <property type="component" value="Unassembled WGS sequence"/>
</dbReference>
<feature type="domain" description="PRMT5 TIM barrel" evidence="3">
    <location>
        <begin position="32"/>
        <end position="278"/>
    </location>
</feature>
<keyword evidence="1" id="KW-0949">S-adenosyl-L-methionine</keyword>
<keyword evidence="6" id="KW-1185">Reference proteome</keyword>
<dbReference type="CTD" id="36809"/>
<keyword evidence="1" id="KW-0808">Transferase</keyword>
<dbReference type="Gene3D" id="3.40.50.150">
    <property type="entry name" value="Vaccinia Virus protein VP39"/>
    <property type="match status" value="1"/>
</dbReference>
<dbReference type="GO" id="GO:0005634">
    <property type="term" value="C:nucleus"/>
    <property type="evidence" value="ECO:0007669"/>
    <property type="project" value="TreeGrafter"/>
</dbReference>
<dbReference type="PANTHER" id="PTHR10738:SF0">
    <property type="entry name" value="PROTEIN ARGININE N-METHYLTRANSFERASE 5"/>
    <property type="match status" value="1"/>
</dbReference>
<dbReference type="GO" id="GO:0016274">
    <property type="term" value="F:protein-arginine N-methyltransferase activity"/>
    <property type="evidence" value="ECO:0007669"/>
    <property type="project" value="InterPro"/>
</dbReference>
<accession>A0A182HZ11</accession>
<dbReference type="Pfam" id="PF17285">
    <property type="entry name" value="PRMT5_TIM"/>
    <property type="match status" value="1"/>
</dbReference>
<dbReference type="VEuPathDB" id="VectorBase:AARA21_001038"/>
<dbReference type="Gene3D" id="3.20.20.150">
    <property type="entry name" value="Divalent-metal-dependent TIM barrel enzymes"/>
    <property type="match status" value="1"/>
</dbReference>
<dbReference type="Gene3D" id="2.70.160.11">
    <property type="entry name" value="Hnrnp arginine n-methyltransferase1"/>
    <property type="match status" value="1"/>
</dbReference>
<dbReference type="EMBL" id="APCN01005843">
    <property type="status" value="NOT_ANNOTATED_CDS"/>
    <property type="molecule type" value="Genomic_DNA"/>
</dbReference>
<name>A0A182HZ11_ANOAR</name>
<dbReference type="FunFam" id="3.20.20.150:FF:000008">
    <property type="entry name" value="Protein arginine N-methyltransferase 5"/>
    <property type="match status" value="1"/>
</dbReference>
<feature type="domain" description="PRMT5 arginine-N-methyltransferase" evidence="2">
    <location>
        <begin position="283"/>
        <end position="449"/>
    </location>
</feature>
<protein>
    <recommendedName>
        <fullName evidence="1">Protein arginine N-methyltransferase</fullName>
    </recommendedName>
</protein>
<dbReference type="FunFam" id="3.40.50.150:FF:000149">
    <property type="entry name" value="Protein arginine N-methyltransferase"/>
    <property type="match status" value="1"/>
</dbReference>
<dbReference type="GeneID" id="120903942"/>
<dbReference type="PANTHER" id="PTHR10738">
    <property type="entry name" value="PROTEIN ARGININE N-METHYLTRANSFERASE 5"/>
    <property type="match status" value="1"/>
</dbReference>
<dbReference type="PROSITE" id="PS51678">
    <property type="entry name" value="SAM_MT_PRMT"/>
    <property type="match status" value="1"/>
</dbReference>
<dbReference type="GO" id="GO:0032259">
    <property type="term" value="P:methylation"/>
    <property type="evidence" value="ECO:0007669"/>
    <property type="project" value="UniProtKB-KW"/>
</dbReference>
<dbReference type="InterPro" id="IPR035247">
    <property type="entry name" value="PRMT5_TIM"/>
</dbReference>
<dbReference type="InterPro" id="IPR035248">
    <property type="entry name" value="PRMT5_C"/>
</dbReference>
<dbReference type="AlphaFoldDB" id="A0A182HZ11"/>
<evidence type="ECO:0000259" key="2">
    <source>
        <dbReference type="Pfam" id="PF05185"/>
    </source>
</evidence>
<sequence>MAMDQKVNISVSLYLDTAGNLSKEIDSASKANCSSVTVPIVHWNYNREFVREPLRSKHGPFTRSDLLLSSTQWLNRVICRIGDNLDLDSPVDHIQRQAERTIRQEMSFAEHLVQNGYLYTKLSSTNCANFARTVGCTMFKGTLLVEVPITNPKLTQYGWRRDVAEDADATVESPWCWWNTFRCHADYNPTVKVALELTADVPKQEEIFRWLGEPVDAIVLPANIFLTNAKNYPVLSKAHQSMLNLFYRTFSCHFILKANPSDGHLAHYVDYIKYTIQHNYVKNPLHGYEDLLQIPLQPLYDNLDSFTYEVFEKDPVKYIYYQNAIEQALLDRVPEADRATATTIIMVVGGGRGPLVRAALNASQTTNCKVKVYVIEKNPNAIVTLTAHINELWRDRNVELISTDMREFNPPEKADILVSELLGSFGDNELSPECLDGAQKHLKDSGISIPCKSTSYINPCFGSKVFNQVRLLERSPHWKDRVISSRHMEQAYVAYQKNAYHIDNPQPLFEFVHPNRESDDPIDNNRYKTVRFRAALDCVMNGFTGYFDTVLYKDITLSIHPFTHTKGLASWFSMFIPLTDPVQLRKGDEITVHFWRCVASHKVWYEWSLSAPVVTHVHNIDGRGQPIWQ</sequence>
<dbReference type="InterPro" id="IPR035075">
    <property type="entry name" value="PRMT5"/>
</dbReference>
<evidence type="ECO:0000256" key="1">
    <source>
        <dbReference type="PIRNR" id="PIRNR015894"/>
    </source>
</evidence>
<dbReference type="VEuPathDB" id="VectorBase:AARA006539"/>
<feature type="domain" description="PRMT5 oligomerisation" evidence="4">
    <location>
        <begin position="453"/>
        <end position="625"/>
    </location>
</feature>
<evidence type="ECO:0000313" key="5">
    <source>
        <dbReference type="EnsemblMetazoa" id="AARA006539-PA"/>
    </source>
</evidence>
<dbReference type="SUPFAM" id="SSF53335">
    <property type="entry name" value="S-adenosyl-L-methionine-dependent methyltransferases"/>
    <property type="match status" value="1"/>
</dbReference>
<dbReference type="PIRSF" id="PIRSF015894">
    <property type="entry name" value="Skb1_MeTrfase"/>
    <property type="match status" value="1"/>
</dbReference>
<dbReference type="Pfam" id="PF05185">
    <property type="entry name" value="PRMT5"/>
    <property type="match status" value="1"/>
</dbReference>